<evidence type="ECO:0000313" key="7">
    <source>
        <dbReference type="Proteomes" id="UP000564496"/>
    </source>
</evidence>
<evidence type="ECO:0000256" key="5">
    <source>
        <dbReference type="ARBA" id="ARBA00022801"/>
    </source>
</evidence>
<dbReference type="GO" id="GO:0000166">
    <property type="term" value="F:nucleotide binding"/>
    <property type="evidence" value="ECO:0007669"/>
    <property type="project" value="UniProtKB-KW"/>
</dbReference>
<keyword evidence="5" id="KW-0378">Hydrolase</keyword>
<dbReference type="PANTHER" id="PTHR34139:SF1">
    <property type="entry name" value="RNASE MJ1380-RELATED"/>
    <property type="match status" value="1"/>
</dbReference>
<protein>
    <submittedName>
        <fullName evidence="6">Uncharacterized protein with HEPN domain</fullName>
    </submittedName>
</protein>
<evidence type="ECO:0000256" key="3">
    <source>
        <dbReference type="ARBA" id="ARBA00022722"/>
    </source>
</evidence>
<keyword evidence="2" id="KW-1277">Toxin-antitoxin system</keyword>
<gene>
    <name evidence="6" type="ORF">BJ988_000102</name>
</gene>
<dbReference type="RefSeq" id="WP_179656178.1">
    <property type="nucleotide sequence ID" value="NZ_JACBZR010000001.1"/>
</dbReference>
<name>A0A7Z0IQ06_9ACTN</name>
<organism evidence="6 7">
    <name type="scientific">Nocardioides panzhihuensis</name>
    <dbReference type="NCBI Taxonomy" id="860243"/>
    <lineage>
        <taxon>Bacteria</taxon>
        <taxon>Bacillati</taxon>
        <taxon>Actinomycetota</taxon>
        <taxon>Actinomycetes</taxon>
        <taxon>Propionibacteriales</taxon>
        <taxon>Nocardioidaceae</taxon>
        <taxon>Nocardioides</taxon>
    </lineage>
</organism>
<evidence type="ECO:0000256" key="4">
    <source>
        <dbReference type="ARBA" id="ARBA00022741"/>
    </source>
</evidence>
<sequence length="110" mass="12295">MTRSGQERLDDIVDAVTAIRSHLTKGTLENDVVVDAVRMRLLEIGEAVTCLDDSVLATEPDIPWKQIARMRDHLAHRYFLSSTDIIAETVKTDLGPLLAAVRRLRDKVDA</sequence>
<dbReference type="Proteomes" id="UP000564496">
    <property type="component" value="Unassembled WGS sequence"/>
</dbReference>
<dbReference type="InterPro" id="IPR051813">
    <property type="entry name" value="HepT_RNase_toxin"/>
</dbReference>
<dbReference type="Pfam" id="PF01934">
    <property type="entry name" value="HepT-like"/>
    <property type="match status" value="1"/>
</dbReference>
<evidence type="ECO:0000313" key="6">
    <source>
        <dbReference type="EMBL" id="NYI75454.1"/>
    </source>
</evidence>
<dbReference type="GO" id="GO:0016787">
    <property type="term" value="F:hydrolase activity"/>
    <property type="evidence" value="ECO:0007669"/>
    <property type="project" value="UniProtKB-KW"/>
</dbReference>
<dbReference type="GO" id="GO:0110001">
    <property type="term" value="C:toxin-antitoxin complex"/>
    <property type="evidence" value="ECO:0007669"/>
    <property type="project" value="InterPro"/>
</dbReference>
<dbReference type="PANTHER" id="PTHR34139">
    <property type="entry name" value="UPF0331 PROTEIN MJ0127"/>
    <property type="match status" value="1"/>
</dbReference>
<proteinExistence type="predicted"/>
<reference evidence="6 7" key="1">
    <citation type="submission" date="2020-07" db="EMBL/GenBank/DDBJ databases">
        <title>Sequencing the genomes of 1000 actinobacteria strains.</title>
        <authorList>
            <person name="Klenk H.-P."/>
        </authorList>
    </citation>
    <scope>NUCLEOTIDE SEQUENCE [LARGE SCALE GENOMIC DNA]</scope>
    <source>
        <strain evidence="6 7">DSM 26487</strain>
    </source>
</reference>
<accession>A0A7Z0IQ06</accession>
<keyword evidence="3" id="KW-0540">Nuclease</keyword>
<keyword evidence="7" id="KW-1185">Reference proteome</keyword>
<evidence type="ECO:0000256" key="1">
    <source>
        <dbReference type="ARBA" id="ARBA00022553"/>
    </source>
</evidence>
<dbReference type="AlphaFoldDB" id="A0A7Z0IQ06"/>
<evidence type="ECO:0000256" key="2">
    <source>
        <dbReference type="ARBA" id="ARBA00022649"/>
    </source>
</evidence>
<keyword evidence="1" id="KW-0597">Phosphoprotein</keyword>
<dbReference type="InterPro" id="IPR008201">
    <property type="entry name" value="HepT-like"/>
</dbReference>
<keyword evidence="4" id="KW-0547">Nucleotide-binding</keyword>
<comment type="caution">
    <text evidence="6">The sequence shown here is derived from an EMBL/GenBank/DDBJ whole genome shotgun (WGS) entry which is preliminary data.</text>
</comment>
<dbReference type="EMBL" id="JACBZR010000001">
    <property type="protein sequence ID" value="NYI75454.1"/>
    <property type="molecule type" value="Genomic_DNA"/>
</dbReference>
<dbReference type="GO" id="GO:0004540">
    <property type="term" value="F:RNA nuclease activity"/>
    <property type="evidence" value="ECO:0007669"/>
    <property type="project" value="InterPro"/>
</dbReference>